<evidence type="ECO:0000259" key="2">
    <source>
        <dbReference type="Pfam" id="PF02272"/>
    </source>
</evidence>
<feature type="domain" description="DDH" evidence="1">
    <location>
        <begin position="31"/>
        <end position="170"/>
    </location>
</feature>
<dbReference type="InterPro" id="IPR003156">
    <property type="entry name" value="DHHA1_dom"/>
</dbReference>
<sequence length="332" mass="37079">MLTKNKLMENQKMNRIIKQKLSNEINNSNCIGIVSHLNPDGDNIGSILSLGISLEKLGKTVTILKSDYVPSDFLFLPYVNKIIKPEDNLKFDILFVLDSSDPERLGDNKKYLLDSGCVVNIDHHISNTNFGDINIVDPRSSSTSEIIFKLIEELNLPLDIDIATCIYVGISTDTGRFMYENVTSSTHSIASKILEIGIDAYDVNKKIYQKRSLERTKLFIKVVASSKLLCSNKVSIAKVMLEDLNETNAKPEDSDGIVEFLRDTETVEVSVLLKEVTNNITRVSIRTKDYVDANKICNHFGGGGHLRAAGCTIEKNIDESESLIIEVIKNYI</sequence>
<comment type="caution">
    <text evidence="3">The sequence shown here is derived from an EMBL/GenBank/DDBJ whole genome shotgun (WGS) entry which is preliminary data.</text>
</comment>
<dbReference type="OrthoDB" id="9803668at2"/>
<dbReference type="SUPFAM" id="SSF64182">
    <property type="entry name" value="DHH phosphoesterases"/>
    <property type="match status" value="1"/>
</dbReference>
<dbReference type="Gene3D" id="3.10.310.30">
    <property type="match status" value="1"/>
</dbReference>
<dbReference type="GO" id="GO:0003676">
    <property type="term" value="F:nucleic acid binding"/>
    <property type="evidence" value="ECO:0007669"/>
    <property type="project" value="InterPro"/>
</dbReference>
<dbReference type="Pfam" id="PF01368">
    <property type="entry name" value="DHH"/>
    <property type="match status" value="1"/>
</dbReference>
<feature type="domain" description="DHHA1" evidence="2">
    <location>
        <begin position="239"/>
        <end position="329"/>
    </location>
</feature>
<dbReference type="Gene3D" id="3.90.1640.10">
    <property type="entry name" value="inorganic pyrophosphatase (n-terminal core)"/>
    <property type="match status" value="1"/>
</dbReference>
<dbReference type="AlphaFoldDB" id="A0A4Z0D3B1"/>
<dbReference type="InterPro" id="IPR051319">
    <property type="entry name" value="Oligoribo/pAp-PDE_c-di-AMP_PDE"/>
</dbReference>
<dbReference type="Proteomes" id="UP000298381">
    <property type="component" value="Unassembled WGS sequence"/>
</dbReference>
<dbReference type="EMBL" id="SRIB01000009">
    <property type="protein sequence ID" value="TFZ39815.1"/>
    <property type="molecule type" value="Genomic_DNA"/>
</dbReference>
<protein>
    <submittedName>
        <fullName evidence="3">Bifunctional oligoribonuclease/PAP phosphatase NrnA</fullName>
    </submittedName>
</protein>
<reference evidence="3 4" key="1">
    <citation type="submission" date="2019-03" db="EMBL/GenBank/DDBJ databases">
        <title>Draft genome sequence data and analysis of a Fermenting Bacterium, Soehngenia longevitae strain 1933PT, isolated from petroleum reservoir in Azerbaijan.</title>
        <authorList>
            <person name="Grouzdev D.S."/>
            <person name="Bidzhieva S.K."/>
            <person name="Sokolova D.S."/>
            <person name="Tourova T.P."/>
            <person name="Poltaraus A.B."/>
            <person name="Nazina T.N."/>
        </authorList>
    </citation>
    <scope>NUCLEOTIDE SEQUENCE [LARGE SCALE GENOMIC DNA]</scope>
    <source>
        <strain evidence="3 4">1933P</strain>
    </source>
</reference>
<dbReference type="Pfam" id="PF02272">
    <property type="entry name" value="DHHA1"/>
    <property type="match status" value="1"/>
</dbReference>
<dbReference type="PANTHER" id="PTHR47618">
    <property type="entry name" value="BIFUNCTIONAL OLIGORIBONUCLEASE AND PAP PHOSPHATASE NRNA"/>
    <property type="match status" value="1"/>
</dbReference>
<evidence type="ECO:0000313" key="4">
    <source>
        <dbReference type="Proteomes" id="UP000298381"/>
    </source>
</evidence>
<dbReference type="PANTHER" id="PTHR47618:SF1">
    <property type="entry name" value="BIFUNCTIONAL OLIGORIBONUCLEASE AND PAP PHOSPHATASE NRNA"/>
    <property type="match status" value="1"/>
</dbReference>
<evidence type="ECO:0000313" key="3">
    <source>
        <dbReference type="EMBL" id="TFZ39815.1"/>
    </source>
</evidence>
<evidence type="ECO:0000259" key="1">
    <source>
        <dbReference type="Pfam" id="PF01368"/>
    </source>
</evidence>
<dbReference type="InterPro" id="IPR001667">
    <property type="entry name" value="DDH_dom"/>
</dbReference>
<organism evidence="3 4">
    <name type="scientific">Soehngenia longivitae</name>
    <dbReference type="NCBI Taxonomy" id="2562294"/>
    <lineage>
        <taxon>Bacteria</taxon>
        <taxon>Bacillati</taxon>
        <taxon>Bacillota</taxon>
        <taxon>Tissierellia</taxon>
        <taxon>Tissierellales</taxon>
        <taxon>Tissierellaceae</taxon>
        <taxon>Soehngenia</taxon>
    </lineage>
</organism>
<accession>A0A4Z0D3B1</accession>
<dbReference type="InterPro" id="IPR038763">
    <property type="entry name" value="DHH_sf"/>
</dbReference>
<gene>
    <name evidence="3" type="ORF">E4100_07210</name>
</gene>
<proteinExistence type="predicted"/>
<name>A0A4Z0D3B1_9FIRM</name>
<keyword evidence="4" id="KW-1185">Reference proteome</keyword>